<dbReference type="InterPro" id="IPR028082">
    <property type="entry name" value="Peripla_BP_I"/>
</dbReference>
<keyword evidence="3" id="KW-0238">DNA-binding</keyword>
<reference evidence="6 7" key="1">
    <citation type="journal article" date="2015" name="Genome Announc.">
        <title>Expanding the biotechnology potential of lactobacilli through comparative genomics of 213 strains and associated genera.</title>
        <authorList>
            <person name="Sun Z."/>
            <person name="Harris H.M."/>
            <person name="McCann A."/>
            <person name="Guo C."/>
            <person name="Argimon S."/>
            <person name="Zhang W."/>
            <person name="Yang X."/>
            <person name="Jeffery I.B."/>
            <person name="Cooney J.C."/>
            <person name="Kagawa T.F."/>
            <person name="Liu W."/>
            <person name="Song Y."/>
            <person name="Salvetti E."/>
            <person name="Wrobel A."/>
            <person name="Rasinkangas P."/>
            <person name="Parkhill J."/>
            <person name="Rea M.C."/>
            <person name="O'Sullivan O."/>
            <person name="Ritari J."/>
            <person name="Douillard F.P."/>
            <person name="Paul Ross R."/>
            <person name="Yang R."/>
            <person name="Briner A.E."/>
            <person name="Felis G.E."/>
            <person name="de Vos W.M."/>
            <person name="Barrangou R."/>
            <person name="Klaenhammer T.R."/>
            <person name="Caufield P.W."/>
            <person name="Cui Y."/>
            <person name="Zhang H."/>
            <person name="O'Toole P.W."/>
        </authorList>
    </citation>
    <scope>NUCLEOTIDE SEQUENCE [LARGE SCALE GENOMIC DNA]</scope>
    <source>
        <strain evidence="6 7">DSM 24301</strain>
    </source>
</reference>
<dbReference type="Proteomes" id="UP000050969">
    <property type="component" value="Unassembled WGS sequence"/>
</dbReference>
<dbReference type="STRING" id="1293598.IV56_GL001695"/>
<sequence length="346" mass="38446">MKVTEVKKKVTIREVAERAGISVTTASLILNGKGDRFSEKTRQKVKLAQQDLGYHPDYFAQGLVGQRRNSIGIVIPDILNQFFANFVQSIEQEAIPQGYFPQVFSVNGFHENIDYFIEQFSGGTQKGLILAAPGASQEIVDKVQTSTNVPMVFTDQAEVTKNGDVVLINEAEAGEIIASHLLALGHRRIAIVLPNDMAVNLFKRFSGYQAAFAKYNIPLPEELIFRTSFDPEGGRDVIQKIVQTDATAIIAINDDMAVGVYRGLQAQGKKIPDDYSVVGFDDIPLADFLTPPLTTMAQPINELGKMTVDMVLQRINEPKKAYKTVRLKAKLTVRESTRELKEEKRE</sequence>
<comment type="caution">
    <text evidence="6">The sequence shown here is derived from an EMBL/GenBank/DDBJ whole genome shotgun (WGS) entry which is preliminary data.</text>
</comment>
<keyword evidence="7" id="KW-1185">Reference proteome</keyword>
<keyword evidence="1" id="KW-0678">Repressor</keyword>
<evidence type="ECO:0000256" key="3">
    <source>
        <dbReference type="ARBA" id="ARBA00023125"/>
    </source>
</evidence>
<dbReference type="Pfam" id="PF13377">
    <property type="entry name" value="Peripla_BP_3"/>
    <property type="match status" value="1"/>
</dbReference>
<dbReference type="PANTHER" id="PTHR30146">
    <property type="entry name" value="LACI-RELATED TRANSCRIPTIONAL REPRESSOR"/>
    <property type="match status" value="1"/>
</dbReference>
<dbReference type="EMBL" id="JQCE01000045">
    <property type="protein sequence ID" value="KRO16206.1"/>
    <property type="molecule type" value="Genomic_DNA"/>
</dbReference>
<dbReference type="PATRIC" id="fig|1293598.4.peg.1768"/>
<dbReference type="AlphaFoldDB" id="A0A0R2MRH4"/>
<proteinExistence type="predicted"/>
<evidence type="ECO:0000259" key="5">
    <source>
        <dbReference type="PROSITE" id="PS50932"/>
    </source>
</evidence>
<dbReference type="InterPro" id="IPR010982">
    <property type="entry name" value="Lambda_DNA-bd_dom_sf"/>
</dbReference>
<dbReference type="Pfam" id="PF00356">
    <property type="entry name" value="LacI"/>
    <property type="match status" value="1"/>
</dbReference>
<name>A0A0R2MRH4_9LACO</name>
<gene>
    <name evidence="6" type="ORF">IV56_GL001695</name>
</gene>
<dbReference type="CDD" id="cd01392">
    <property type="entry name" value="HTH_LacI"/>
    <property type="match status" value="1"/>
</dbReference>
<evidence type="ECO:0000313" key="6">
    <source>
        <dbReference type="EMBL" id="KRO16206.1"/>
    </source>
</evidence>
<dbReference type="PANTHER" id="PTHR30146:SF148">
    <property type="entry name" value="HTH-TYPE TRANSCRIPTIONAL REPRESSOR PURR-RELATED"/>
    <property type="match status" value="1"/>
</dbReference>
<dbReference type="SMART" id="SM00354">
    <property type="entry name" value="HTH_LACI"/>
    <property type="match status" value="1"/>
</dbReference>
<dbReference type="Gene3D" id="1.10.260.40">
    <property type="entry name" value="lambda repressor-like DNA-binding domains"/>
    <property type="match status" value="1"/>
</dbReference>
<evidence type="ECO:0000256" key="4">
    <source>
        <dbReference type="ARBA" id="ARBA00023163"/>
    </source>
</evidence>
<organism evidence="6 7">
    <name type="scientific">Lacticaseibacillus saniviri JCM 17471 = DSM 24301</name>
    <dbReference type="NCBI Taxonomy" id="1293598"/>
    <lineage>
        <taxon>Bacteria</taxon>
        <taxon>Bacillati</taxon>
        <taxon>Bacillota</taxon>
        <taxon>Bacilli</taxon>
        <taxon>Lactobacillales</taxon>
        <taxon>Lactobacillaceae</taxon>
        <taxon>Lacticaseibacillus</taxon>
    </lineage>
</organism>
<keyword evidence="2" id="KW-0805">Transcription regulation</keyword>
<evidence type="ECO:0000256" key="1">
    <source>
        <dbReference type="ARBA" id="ARBA00022491"/>
    </source>
</evidence>
<evidence type="ECO:0000313" key="7">
    <source>
        <dbReference type="Proteomes" id="UP000050969"/>
    </source>
</evidence>
<dbReference type="PROSITE" id="PS50932">
    <property type="entry name" value="HTH_LACI_2"/>
    <property type="match status" value="1"/>
</dbReference>
<dbReference type="Gene3D" id="3.40.50.2300">
    <property type="match status" value="2"/>
</dbReference>
<accession>A0A0R2MRH4</accession>
<dbReference type="InterPro" id="IPR046335">
    <property type="entry name" value="LacI/GalR-like_sensor"/>
</dbReference>
<evidence type="ECO:0000256" key="2">
    <source>
        <dbReference type="ARBA" id="ARBA00023015"/>
    </source>
</evidence>
<dbReference type="SUPFAM" id="SSF53822">
    <property type="entry name" value="Periplasmic binding protein-like I"/>
    <property type="match status" value="1"/>
</dbReference>
<protein>
    <submittedName>
        <fullName evidence="6">Ribose operon repressor</fullName>
    </submittedName>
</protein>
<dbReference type="CDD" id="cd06267">
    <property type="entry name" value="PBP1_LacI_sugar_binding-like"/>
    <property type="match status" value="1"/>
</dbReference>
<dbReference type="GO" id="GO:0000976">
    <property type="term" value="F:transcription cis-regulatory region binding"/>
    <property type="evidence" value="ECO:0007669"/>
    <property type="project" value="TreeGrafter"/>
</dbReference>
<dbReference type="InterPro" id="IPR000843">
    <property type="entry name" value="HTH_LacI"/>
</dbReference>
<keyword evidence="4" id="KW-0804">Transcription</keyword>
<dbReference type="SUPFAM" id="SSF47413">
    <property type="entry name" value="lambda repressor-like DNA-binding domains"/>
    <property type="match status" value="1"/>
</dbReference>
<feature type="domain" description="HTH lacI-type" evidence="5">
    <location>
        <begin position="10"/>
        <end position="65"/>
    </location>
</feature>
<dbReference type="GO" id="GO:0003700">
    <property type="term" value="F:DNA-binding transcription factor activity"/>
    <property type="evidence" value="ECO:0007669"/>
    <property type="project" value="TreeGrafter"/>
</dbReference>